<reference evidence="1 2" key="1">
    <citation type="submission" date="2016-11" db="EMBL/GenBank/DDBJ databases">
        <authorList>
            <person name="Jaros S."/>
            <person name="Januszkiewicz K."/>
            <person name="Wedrychowicz H."/>
        </authorList>
    </citation>
    <scope>NUCLEOTIDE SEQUENCE [LARGE SCALE GENOMIC DNA]</scope>
    <source>
        <strain evidence="1 2">DSM 27406</strain>
    </source>
</reference>
<proteinExistence type="predicted"/>
<organism evidence="1 2">
    <name type="scientific">Chitinophaga jiangningensis</name>
    <dbReference type="NCBI Taxonomy" id="1419482"/>
    <lineage>
        <taxon>Bacteria</taxon>
        <taxon>Pseudomonadati</taxon>
        <taxon>Bacteroidota</taxon>
        <taxon>Chitinophagia</taxon>
        <taxon>Chitinophagales</taxon>
        <taxon>Chitinophagaceae</taxon>
        <taxon>Chitinophaga</taxon>
    </lineage>
</organism>
<gene>
    <name evidence="1" type="ORF">SAMN05444266_108188</name>
</gene>
<dbReference type="Proteomes" id="UP000184420">
    <property type="component" value="Unassembled WGS sequence"/>
</dbReference>
<dbReference type="EMBL" id="FRBL01000008">
    <property type="protein sequence ID" value="SHM46980.1"/>
    <property type="molecule type" value="Genomic_DNA"/>
</dbReference>
<dbReference type="STRING" id="1419482.SAMN05444266_108188"/>
<dbReference type="AlphaFoldDB" id="A0A1M7J1P3"/>
<dbReference type="PROSITE" id="PS51257">
    <property type="entry name" value="PROKAR_LIPOPROTEIN"/>
    <property type="match status" value="1"/>
</dbReference>
<evidence type="ECO:0008006" key="3">
    <source>
        <dbReference type="Google" id="ProtNLM"/>
    </source>
</evidence>
<sequence length="305" mass="34381">MTRIINCWILALTLFAMSCSKDKTDGFLSPAIKYTNPTINASIGGTLIVTAAMVADESSKPLTFSIDAIRAADGKVMQSLMDYKVKTWWWKSAYTTKEKTAKEIDDKRQLLERPAIDINPENGSIIIYPEFDTLQMPKGKYTLDIRVKNSGGEMLIKNALTINISYALDYAYTFQGIDGNLTGIEVNFKRTSLTGNKIAVYFTDKNNNPVDPEKLIGYDYSTTPGVTDLKDWHNLGLENPTKYTAFPDHLELEVANFPLPYVAGKTLTIDMYNNGDINGAYFNFWFAFAIRKEGMWTINIKLNYK</sequence>
<evidence type="ECO:0000313" key="1">
    <source>
        <dbReference type="EMBL" id="SHM46980.1"/>
    </source>
</evidence>
<accession>A0A1M7J1P3</accession>
<dbReference type="InterPro" id="IPR032173">
    <property type="entry name" value="DUF5007"/>
</dbReference>
<protein>
    <recommendedName>
        <fullName evidence="3">DUF5007 domain-containing protein</fullName>
    </recommendedName>
</protein>
<evidence type="ECO:0000313" key="2">
    <source>
        <dbReference type="Proteomes" id="UP000184420"/>
    </source>
</evidence>
<name>A0A1M7J1P3_9BACT</name>
<dbReference type="Pfam" id="PF16398">
    <property type="entry name" value="DUF5007"/>
    <property type="match status" value="1"/>
</dbReference>
<keyword evidence="2" id="KW-1185">Reference proteome</keyword>
<dbReference type="RefSeq" id="WP_073085083.1">
    <property type="nucleotide sequence ID" value="NZ_FRBL01000008.1"/>
</dbReference>
<dbReference type="OrthoDB" id="739920at2"/>